<evidence type="ECO:0000313" key="3">
    <source>
        <dbReference type="Proteomes" id="UP001597391"/>
    </source>
</evidence>
<feature type="chain" id="PRO_5046166060" description="Lipoprotein" evidence="1">
    <location>
        <begin position="24"/>
        <end position="173"/>
    </location>
</feature>
<dbReference type="RefSeq" id="WP_377466971.1">
    <property type="nucleotide sequence ID" value="NZ_JBHUOP010000004.1"/>
</dbReference>
<evidence type="ECO:0008006" key="4">
    <source>
        <dbReference type="Google" id="ProtNLM"/>
    </source>
</evidence>
<comment type="caution">
    <text evidence="2">The sequence shown here is derived from an EMBL/GenBank/DDBJ whole genome shotgun (WGS) entry which is preliminary data.</text>
</comment>
<proteinExistence type="predicted"/>
<keyword evidence="3" id="KW-1185">Reference proteome</keyword>
<reference evidence="3" key="1">
    <citation type="journal article" date="2019" name="Int. J. Syst. Evol. Microbiol.">
        <title>The Global Catalogue of Microorganisms (GCM) 10K type strain sequencing project: providing services to taxonomists for standard genome sequencing and annotation.</title>
        <authorList>
            <consortium name="The Broad Institute Genomics Platform"/>
            <consortium name="The Broad Institute Genome Sequencing Center for Infectious Disease"/>
            <person name="Wu L."/>
            <person name="Ma J."/>
        </authorList>
    </citation>
    <scope>NUCLEOTIDE SEQUENCE [LARGE SCALE GENOMIC DNA]</scope>
    <source>
        <strain evidence="3">KCTC 33576</strain>
    </source>
</reference>
<dbReference type="EMBL" id="JBHUOP010000004">
    <property type="protein sequence ID" value="MFD2841047.1"/>
    <property type="molecule type" value="Genomic_DNA"/>
</dbReference>
<protein>
    <recommendedName>
        <fullName evidence="4">Lipoprotein</fullName>
    </recommendedName>
</protein>
<evidence type="ECO:0000256" key="1">
    <source>
        <dbReference type="SAM" id="SignalP"/>
    </source>
</evidence>
<evidence type="ECO:0000313" key="2">
    <source>
        <dbReference type="EMBL" id="MFD2841047.1"/>
    </source>
</evidence>
<accession>A0ABW5XHD7</accession>
<dbReference type="PROSITE" id="PS51257">
    <property type="entry name" value="PROKAR_LIPOPROTEIN"/>
    <property type="match status" value="1"/>
</dbReference>
<name>A0ABW5XHD7_9MICO</name>
<feature type="signal peptide" evidence="1">
    <location>
        <begin position="1"/>
        <end position="23"/>
    </location>
</feature>
<keyword evidence="1" id="KW-0732">Signal</keyword>
<dbReference type="Proteomes" id="UP001597391">
    <property type="component" value="Unassembled WGS sequence"/>
</dbReference>
<sequence>MAVILLKTLGRLVSIVALSFALAACGGIAREIPDETDPDQTVVDQPIEYATLPGDVGIWQLPEDTNVTAETTSFTIEVTRLACASGVTGEVLEPAIEVTDTTVIIVARVSKQDDREYECPSNDWVPVAVNLPEPIGQRQLVDGECELGESGYVSDCEDSMRWDPESGVSARLF</sequence>
<gene>
    <name evidence="2" type="ORF">ACFSYH_10785</name>
</gene>
<organism evidence="2 3">
    <name type="scientific">Populibacterium corticicola</name>
    <dbReference type="NCBI Taxonomy" id="1812826"/>
    <lineage>
        <taxon>Bacteria</taxon>
        <taxon>Bacillati</taxon>
        <taxon>Actinomycetota</taxon>
        <taxon>Actinomycetes</taxon>
        <taxon>Micrococcales</taxon>
        <taxon>Jonesiaceae</taxon>
        <taxon>Populibacterium</taxon>
    </lineage>
</organism>